<organism evidence="4 5">
    <name type="scientific">Saccharata proteae CBS 121410</name>
    <dbReference type="NCBI Taxonomy" id="1314787"/>
    <lineage>
        <taxon>Eukaryota</taxon>
        <taxon>Fungi</taxon>
        <taxon>Dikarya</taxon>
        <taxon>Ascomycota</taxon>
        <taxon>Pezizomycotina</taxon>
        <taxon>Dothideomycetes</taxon>
        <taxon>Dothideomycetes incertae sedis</taxon>
        <taxon>Botryosphaeriales</taxon>
        <taxon>Saccharataceae</taxon>
        <taxon>Saccharata</taxon>
    </lineage>
</organism>
<proteinExistence type="predicted"/>
<keyword evidence="5" id="KW-1185">Reference proteome</keyword>
<dbReference type="PANTHER" id="PTHR37490">
    <property type="entry name" value="EXPRESSED PROTEIN"/>
    <property type="match status" value="1"/>
</dbReference>
<feature type="transmembrane region" description="Helical" evidence="3">
    <location>
        <begin position="12"/>
        <end position="29"/>
    </location>
</feature>
<dbReference type="InterPro" id="IPR021838">
    <property type="entry name" value="DUF3431"/>
</dbReference>
<evidence type="ECO:0000313" key="5">
    <source>
        <dbReference type="Proteomes" id="UP000799776"/>
    </source>
</evidence>
<feature type="coiled-coil region" evidence="1">
    <location>
        <begin position="344"/>
        <end position="371"/>
    </location>
</feature>
<keyword evidence="3" id="KW-0472">Membrane</keyword>
<feature type="region of interest" description="Disordered" evidence="2">
    <location>
        <begin position="47"/>
        <end position="95"/>
    </location>
</feature>
<feature type="compositionally biased region" description="Polar residues" evidence="2">
    <location>
        <begin position="86"/>
        <end position="95"/>
    </location>
</feature>
<dbReference type="AlphaFoldDB" id="A0A9P4LZ39"/>
<evidence type="ECO:0000256" key="3">
    <source>
        <dbReference type="SAM" id="Phobius"/>
    </source>
</evidence>
<protein>
    <submittedName>
        <fullName evidence="4">Uncharacterized protein</fullName>
    </submittedName>
</protein>
<gene>
    <name evidence="4" type="ORF">K490DRAFT_41621</name>
</gene>
<keyword evidence="3" id="KW-0812">Transmembrane</keyword>
<dbReference type="OrthoDB" id="426718at2759"/>
<dbReference type="PANTHER" id="PTHR37490:SF3">
    <property type="entry name" value="DUF3431 DOMAIN CONTAINING PROTEIN"/>
    <property type="match status" value="1"/>
</dbReference>
<name>A0A9P4LZ39_9PEZI</name>
<sequence>MPFQLPVYRKALPFLALLTVVPFFVFYYCTTIKEAWRGLPQKVGMGEAVPDPSHTAIAGTRPQTSSNGDGDDAGEEQGEAQLHRPTPSSSWSSIPHFTPGASMPGDYAFNMTLVVPRTSSEDTDWMHEYLPDFHKAIYTADDPTAPLHPPKNKGHEVMIYLTWIIENYHTLPDVAVFMHAHRYAWHNNELLDYDAVQMLLRLSPHRVTRTGYMPLRCHWDPGCPDWMHPGEVIDDVNKQEQKLLAKAWSELFPLDPIPETLAQPCCSQFALSRERIRAIPLHRFTAYRDWLLRTTLSDYFSGRIWEYLWQWVFTGEAVHCPAAHVCYCDGFGLCFGGAKPFEEWIDRREKLRDLEAELEDWQEKEKKIGEMMEEGKLDEAAVLEVPEVGRDVWLREQIDESKTVLLQTREDAITRGEDPRLRALEVGRQWVEGDGF</sequence>
<feature type="compositionally biased region" description="Acidic residues" evidence="2">
    <location>
        <begin position="69"/>
        <end position="78"/>
    </location>
</feature>
<keyword evidence="1" id="KW-0175">Coiled coil</keyword>
<evidence type="ECO:0000256" key="2">
    <source>
        <dbReference type="SAM" id="MobiDB-lite"/>
    </source>
</evidence>
<keyword evidence="3" id="KW-1133">Transmembrane helix</keyword>
<dbReference type="Pfam" id="PF11913">
    <property type="entry name" value="DUF3431"/>
    <property type="match status" value="1"/>
</dbReference>
<evidence type="ECO:0000313" key="4">
    <source>
        <dbReference type="EMBL" id="KAF2087721.1"/>
    </source>
</evidence>
<dbReference type="EMBL" id="ML978719">
    <property type="protein sequence ID" value="KAF2087721.1"/>
    <property type="molecule type" value="Genomic_DNA"/>
</dbReference>
<dbReference type="Proteomes" id="UP000799776">
    <property type="component" value="Unassembled WGS sequence"/>
</dbReference>
<evidence type="ECO:0000256" key="1">
    <source>
        <dbReference type="SAM" id="Coils"/>
    </source>
</evidence>
<reference evidence="4" key="1">
    <citation type="journal article" date="2020" name="Stud. Mycol.">
        <title>101 Dothideomycetes genomes: a test case for predicting lifestyles and emergence of pathogens.</title>
        <authorList>
            <person name="Haridas S."/>
            <person name="Albert R."/>
            <person name="Binder M."/>
            <person name="Bloem J."/>
            <person name="Labutti K."/>
            <person name="Salamov A."/>
            <person name="Andreopoulos B."/>
            <person name="Baker S."/>
            <person name="Barry K."/>
            <person name="Bills G."/>
            <person name="Bluhm B."/>
            <person name="Cannon C."/>
            <person name="Castanera R."/>
            <person name="Culley D."/>
            <person name="Daum C."/>
            <person name="Ezra D."/>
            <person name="Gonzalez J."/>
            <person name="Henrissat B."/>
            <person name="Kuo A."/>
            <person name="Liang C."/>
            <person name="Lipzen A."/>
            <person name="Lutzoni F."/>
            <person name="Magnuson J."/>
            <person name="Mondo S."/>
            <person name="Nolan M."/>
            <person name="Ohm R."/>
            <person name="Pangilinan J."/>
            <person name="Park H.-J."/>
            <person name="Ramirez L."/>
            <person name="Alfaro M."/>
            <person name="Sun H."/>
            <person name="Tritt A."/>
            <person name="Yoshinaga Y."/>
            <person name="Zwiers L.-H."/>
            <person name="Turgeon B."/>
            <person name="Goodwin S."/>
            <person name="Spatafora J."/>
            <person name="Crous P."/>
            <person name="Grigoriev I."/>
        </authorList>
    </citation>
    <scope>NUCLEOTIDE SEQUENCE</scope>
    <source>
        <strain evidence="4">CBS 121410</strain>
    </source>
</reference>
<accession>A0A9P4LZ39</accession>
<comment type="caution">
    <text evidence="4">The sequence shown here is derived from an EMBL/GenBank/DDBJ whole genome shotgun (WGS) entry which is preliminary data.</text>
</comment>